<accession>A0A6I0FI27</accession>
<dbReference type="EMBL" id="WBZC01000009">
    <property type="protein sequence ID" value="KAB3537733.1"/>
    <property type="molecule type" value="Genomic_DNA"/>
</dbReference>
<name>A0A6I0FI27_9FIRM</name>
<protein>
    <recommendedName>
        <fullName evidence="3">DUF2935 domain-containing protein</fullName>
    </recommendedName>
</protein>
<sequence length="149" mass="17785">MNHTDYERELMEIVDTYWVCVDQNLRMIKLLSSFDVLKTNQEKKLLHKNKQIKDMISSLQKKMQLKSCTKYLSTYLYETLEVLLEIKNIEEELIEILENKVQFPNEKGTKLLIEYCICELGIRLFIGFKVKNRIILLNQKIYETKSINS</sequence>
<reference evidence="1 2" key="1">
    <citation type="submission" date="2019-10" db="EMBL/GenBank/DDBJ databases">
        <title>Alkaliphilus serpentinus sp. nov. and Alkaliphilus pronyensis sp. nov., two novel anaerobic alkaliphilic species isolated from the serpentinized-hosted hydrothermal field of the Prony Bay (New Caledonia).</title>
        <authorList>
            <person name="Postec A."/>
        </authorList>
    </citation>
    <scope>NUCLEOTIDE SEQUENCE [LARGE SCALE GENOMIC DNA]</scope>
    <source>
        <strain evidence="1 2">LacV</strain>
    </source>
</reference>
<dbReference type="RefSeq" id="WP_151860048.1">
    <property type="nucleotide sequence ID" value="NZ_WBZC01000009.1"/>
</dbReference>
<evidence type="ECO:0008006" key="3">
    <source>
        <dbReference type="Google" id="ProtNLM"/>
    </source>
</evidence>
<comment type="caution">
    <text evidence="1">The sequence shown here is derived from an EMBL/GenBank/DDBJ whole genome shotgun (WGS) entry which is preliminary data.</text>
</comment>
<dbReference type="Proteomes" id="UP000432715">
    <property type="component" value="Unassembled WGS sequence"/>
</dbReference>
<organism evidence="1 2">
    <name type="scientific">Alkaliphilus pronyensis</name>
    <dbReference type="NCBI Taxonomy" id="1482732"/>
    <lineage>
        <taxon>Bacteria</taxon>
        <taxon>Bacillati</taxon>
        <taxon>Bacillota</taxon>
        <taxon>Clostridia</taxon>
        <taxon>Peptostreptococcales</taxon>
        <taxon>Natronincolaceae</taxon>
        <taxon>Alkaliphilus</taxon>
    </lineage>
</organism>
<evidence type="ECO:0000313" key="1">
    <source>
        <dbReference type="EMBL" id="KAB3537733.1"/>
    </source>
</evidence>
<dbReference type="AlphaFoldDB" id="A0A6I0FI27"/>
<proteinExistence type="predicted"/>
<evidence type="ECO:0000313" key="2">
    <source>
        <dbReference type="Proteomes" id="UP000432715"/>
    </source>
</evidence>
<gene>
    <name evidence="1" type="ORF">F8154_02685</name>
</gene>
<dbReference type="OrthoDB" id="9866833at2"/>
<keyword evidence="2" id="KW-1185">Reference proteome</keyword>